<dbReference type="InterPro" id="IPR016181">
    <property type="entry name" value="Acyl_CoA_acyltransferase"/>
</dbReference>
<dbReference type="InterPro" id="IPR000182">
    <property type="entry name" value="GNAT_dom"/>
</dbReference>
<evidence type="ECO:0000313" key="6">
    <source>
        <dbReference type="Proteomes" id="UP000515561"/>
    </source>
</evidence>
<dbReference type="AlphaFoldDB" id="A0A6S6R1M8"/>
<dbReference type="PANTHER" id="PTHR43792:SF8">
    <property type="entry name" value="[RIBOSOMAL PROTEIN US5]-ALANINE N-ACETYLTRANSFERASE"/>
    <property type="match status" value="1"/>
</dbReference>
<comment type="similarity">
    <text evidence="3">Belongs to the acetyltransferase family. RimJ subfamily.</text>
</comment>
<reference evidence="5 6" key="1">
    <citation type="journal article" date="2016" name="Int. J. Syst. Evol. Microbiol.">
        <title>Descriptions of Anaerotaenia torta gen. nov., sp. nov. and Anaerocolumna cellulosilytica gen. nov., sp. nov. isolated from a methanogenic reactor of cattle waste.</title>
        <authorList>
            <person name="Uek A."/>
            <person name="Ohtaki Y."/>
            <person name="Kaku N."/>
            <person name="Ueki K."/>
        </authorList>
    </citation>
    <scope>NUCLEOTIDE SEQUENCE [LARGE SCALE GENOMIC DNA]</scope>
    <source>
        <strain evidence="5 6">SN021</strain>
    </source>
</reference>
<dbReference type="Pfam" id="PF13302">
    <property type="entry name" value="Acetyltransf_3"/>
    <property type="match status" value="1"/>
</dbReference>
<dbReference type="GO" id="GO:0016747">
    <property type="term" value="F:acyltransferase activity, transferring groups other than amino-acyl groups"/>
    <property type="evidence" value="ECO:0007669"/>
    <property type="project" value="InterPro"/>
</dbReference>
<dbReference type="InterPro" id="IPR051531">
    <property type="entry name" value="N-acetyltransferase"/>
</dbReference>
<name>A0A6S6R1M8_9FIRM</name>
<keyword evidence="2" id="KW-0012">Acyltransferase</keyword>
<protein>
    <submittedName>
        <fullName evidence="5">N-acetyltransferase</fullName>
    </submittedName>
</protein>
<feature type="domain" description="N-acetyltransferase" evidence="4">
    <location>
        <begin position="24"/>
        <end position="183"/>
    </location>
</feature>
<dbReference type="EMBL" id="AP023367">
    <property type="protein sequence ID" value="BCJ95996.1"/>
    <property type="molecule type" value="Genomic_DNA"/>
</dbReference>
<keyword evidence="6" id="KW-1185">Reference proteome</keyword>
<accession>A0A6S6R1M8</accession>
<sequence length="187" mass="21480">MSHYMVDNYREIIEQKQRLETKRLFLRTFTLGDEEAVFAYGSDPRTLKYLIWEGIKDIDGAKRAITQYYSKPLVYALALKDSDLCIGCIDIRLEVLHDKASFGYVLNRTYWGQGYMTEALGAMLTYCFKVLALNRVEATHFSGNEGSGKVMEKCGMIKEGVSPKQVKIKGVFQDVVHYGVLREYFQL</sequence>
<dbReference type="RefSeq" id="WP_197978578.1">
    <property type="nucleotide sequence ID" value="NZ_AP023367.1"/>
</dbReference>
<dbReference type="PROSITE" id="PS51186">
    <property type="entry name" value="GNAT"/>
    <property type="match status" value="1"/>
</dbReference>
<keyword evidence="1 5" id="KW-0808">Transferase</keyword>
<evidence type="ECO:0000256" key="1">
    <source>
        <dbReference type="ARBA" id="ARBA00022679"/>
    </source>
</evidence>
<gene>
    <name evidence="5" type="ORF">acsn021_35650</name>
</gene>
<evidence type="ECO:0000259" key="4">
    <source>
        <dbReference type="PROSITE" id="PS51186"/>
    </source>
</evidence>
<evidence type="ECO:0000256" key="3">
    <source>
        <dbReference type="ARBA" id="ARBA00038502"/>
    </source>
</evidence>
<dbReference type="SUPFAM" id="SSF55729">
    <property type="entry name" value="Acyl-CoA N-acyltransferases (Nat)"/>
    <property type="match status" value="1"/>
</dbReference>
<organism evidence="5 6">
    <name type="scientific">Anaerocolumna cellulosilytica</name>
    <dbReference type="NCBI Taxonomy" id="433286"/>
    <lineage>
        <taxon>Bacteria</taxon>
        <taxon>Bacillati</taxon>
        <taxon>Bacillota</taxon>
        <taxon>Clostridia</taxon>
        <taxon>Lachnospirales</taxon>
        <taxon>Lachnospiraceae</taxon>
        <taxon>Anaerocolumna</taxon>
    </lineage>
</organism>
<proteinExistence type="inferred from homology"/>
<dbReference type="Gene3D" id="3.40.630.30">
    <property type="match status" value="1"/>
</dbReference>
<dbReference type="KEGG" id="acel:acsn021_35650"/>
<evidence type="ECO:0000313" key="5">
    <source>
        <dbReference type="EMBL" id="BCJ95996.1"/>
    </source>
</evidence>
<evidence type="ECO:0000256" key="2">
    <source>
        <dbReference type="ARBA" id="ARBA00023315"/>
    </source>
</evidence>
<dbReference type="Proteomes" id="UP000515561">
    <property type="component" value="Chromosome"/>
</dbReference>
<dbReference type="PANTHER" id="PTHR43792">
    <property type="entry name" value="GNAT FAMILY, PUTATIVE (AFU_ORTHOLOGUE AFUA_3G00765)-RELATED-RELATED"/>
    <property type="match status" value="1"/>
</dbReference>